<reference evidence="1" key="1">
    <citation type="submission" date="2023-05" db="EMBL/GenBank/DDBJ databases">
        <authorList>
            <consortium name="ELIXIR-Norway"/>
        </authorList>
    </citation>
    <scope>NUCLEOTIDE SEQUENCE</scope>
</reference>
<organism evidence="1 2">
    <name type="scientific">Rangifer tarandus platyrhynchus</name>
    <name type="common">Svalbard reindeer</name>
    <dbReference type="NCBI Taxonomy" id="3082113"/>
    <lineage>
        <taxon>Eukaryota</taxon>
        <taxon>Metazoa</taxon>
        <taxon>Chordata</taxon>
        <taxon>Craniata</taxon>
        <taxon>Vertebrata</taxon>
        <taxon>Euteleostomi</taxon>
        <taxon>Mammalia</taxon>
        <taxon>Eutheria</taxon>
        <taxon>Laurasiatheria</taxon>
        <taxon>Artiodactyla</taxon>
        <taxon>Ruminantia</taxon>
        <taxon>Pecora</taxon>
        <taxon>Cervidae</taxon>
        <taxon>Odocoileinae</taxon>
        <taxon>Rangifer</taxon>
    </lineage>
</organism>
<accession>A0AC59YE15</accession>
<proteinExistence type="predicted"/>
<dbReference type="EMBL" id="OX596097">
    <property type="protein sequence ID" value="CAM9612594.1"/>
    <property type="molecule type" value="Genomic_DNA"/>
</dbReference>
<evidence type="ECO:0000313" key="2">
    <source>
        <dbReference type="Proteomes" id="UP001162501"/>
    </source>
</evidence>
<sequence>MPDSLRPRGLIQYSPWTSPGQNTGAGGLSLLQEIFPTQGLNPGLLHCRWIHYQLSRKGSANSVSLKGFITNKHFYIIFVKCDDDYTDLVESALIHSIGLS</sequence>
<name>A0AC59YE15_RANTA</name>
<dbReference type="Proteomes" id="UP001162501">
    <property type="component" value="Chromosome 13"/>
</dbReference>
<reference evidence="1" key="2">
    <citation type="submission" date="2025-03" db="EMBL/GenBank/DDBJ databases">
        <authorList>
            <consortium name="ELIXIR-Norway"/>
            <consortium name="Elixir Norway"/>
        </authorList>
    </citation>
    <scope>NUCLEOTIDE SEQUENCE</scope>
</reference>
<gene>
    <name evidence="1" type="ORF">MRATA1EN22A_LOCUS4988</name>
</gene>
<protein>
    <submittedName>
        <fullName evidence="1">Uncharacterized protein</fullName>
    </submittedName>
</protein>
<evidence type="ECO:0000313" key="1">
    <source>
        <dbReference type="EMBL" id="CAM9612594.1"/>
    </source>
</evidence>